<accession>A0A2S7T882</accession>
<keyword evidence="1" id="KW-1133">Transmembrane helix</keyword>
<proteinExistence type="predicted"/>
<feature type="transmembrane region" description="Helical" evidence="1">
    <location>
        <begin position="7"/>
        <end position="29"/>
    </location>
</feature>
<gene>
    <name evidence="2" type="ORF">BST99_07935</name>
</gene>
<evidence type="ECO:0000313" key="2">
    <source>
        <dbReference type="EMBL" id="PQJ15666.1"/>
    </source>
</evidence>
<name>A0A2S7T882_9FLAO</name>
<dbReference type="OrthoDB" id="1454756at2"/>
<evidence type="ECO:0000313" key="3">
    <source>
        <dbReference type="Proteomes" id="UP000239366"/>
    </source>
</evidence>
<keyword evidence="1" id="KW-0472">Membrane</keyword>
<dbReference type="Proteomes" id="UP000239366">
    <property type="component" value="Unassembled WGS sequence"/>
</dbReference>
<comment type="caution">
    <text evidence="2">The sequence shown here is derived from an EMBL/GenBank/DDBJ whole genome shotgun (WGS) entry which is preliminary data.</text>
</comment>
<keyword evidence="1" id="KW-0812">Transmembrane</keyword>
<evidence type="ECO:0000256" key="1">
    <source>
        <dbReference type="SAM" id="Phobius"/>
    </source>
</evidence>
<protein>
    <submittedName>
        <fullName evidence="2">Uncharacterized protein</fullName>
    </submittedName>
</protein>
<feature type="transmembrane region" description="Helical" evidence="1">
    <location>
        <begin position="49"/>
        <end position="66"/>
    </location>
</feature>
<organism evidence="2 3">
    <name type="scientific">Aureicoccus marinus</name>
    <dbReference type="NCBI Taxonomy" id="754435"/>
    <lineage>
        <taxon>Bacteria</taxon>
        <taxon>Pseudomonadati</taxon>
        <taxon>Bacteroidota</taxon>
        <taxon>Flavobacteriia</taxon>
        <taxon>Flavobacteriales</taxon>
        <taxon>Flavobacteriaceae</taxon>
        <taxon>Aureicoccus</taxon>
    </lineage>
</organism>
<reference evidence="3" key="1">
    <citation type="submission" date="2016-11" db="EMBL/GenBank/DDBJ databases">
        <title>Trade-off between light-utilization and light-protection in marine flavobacteria.</title>
        <authorList>
            <person name="Kumagai Y."/>
            <person name="Yoshizawa S."/>
            <person name="Kogure K."/>
        </authorList>
    </citation>
    <scope>NUCLEOTIDE SEQUENCE [LARGE SCALE GENOMIC DNA]</scope>
    <source>
        <strain evidence="3">SG-18</strain>
    </source>
</reference>
<dbReference type="EMBL" id="MQVX01000001">
    <property type="protein sequence ID" value="PQJ15666.1"/>
    <property type="molecule type" value="Genomic_DNA"/>
</dbReference>
<dbReference type="AlphaFoldDB" id="A0A2S7T882"/>
<keyword evidence="3" id="KW-1185">Reference proteome</keyword>
<sequence>MIQTILSALIGALGIYFGIGLLFGLFFLLGGASKVDPYMKTTPKGVRLLLFPGTVATWPFLLRNAFKKNTHE</sequence>
<dbReference type="RefSeq" id="WP_105001319.1">
    <property type="nucleotide sequence ID" value="NZ_MQVX01000001.1"/>
</dbReference>